<dbReference type="SUPFAM" id="SSF55811">
    <property type="entry name" value="Nudix"/>
    <property type="match status" value="1"/>
</dbReference>
<reference evidence="6 7" key="1">
    <citation type="submission" date="2019-03" db="EMBL/GenBank/DDBJ databases">
        <title>Complete Genome Sequence of Allofrancisella frigidaquae Strain SYSU 10HL1970 Isolated from Water-Cooling Systems in China.</title>
        <authorList>
            <person name="Ohrman C."/>
            <person name="Uneklint I."/>
            <person name="Sjodin A."/>
        </authorList>
    </citation>
    <scope>NUCLEOTIDE SEQUENCE [LARGE SCALE GENOMIC DNA]</scope>
    <source>
        <strain evidence="6 7">SYSU 10HL1970</strain>
    </source>
</reference>
<dbReference type="PROSITE" id="PS00893">
    <property type="entry name" value="NUDIX_BOX"/>
    <property type="match status" value="1"/>
</dbReference>
<evidence type="ECO:0000256" key="3">
    <source>
        <dbReference type="ARBA" id="ARBA00022801"/>
    </source>
</evidence>
<keyword evidence="3 4" id="KW-0378">Hydrolase</keyword>
<dbReference type="Pfam" id="PF00293">
    <property type="entry name" value="NUDIX"/>
    <property type="match status" value="1"/>
</dbReference>
<keyword evidence="7" id="KW-1185">Reference proteome</keyword>
<dbReference type="KEGG" id="afri:E3E15_06365"/>
<dbReference type="NCBIfam" id="NF001937">
    <property type="entry name" value="PRK00714.1-4"/>
    <property type="match status" value="1"/>
</dbReference>
<feature type="domain" description="Nudix hydrolase" evidence="5">
    <location>
        <begin position="6"/>
        <end position="148"/>
    </location>
</feature>
<dbReference type="InterPro" id="IPR020476">
    <property type="entry name" value="Nudix_hydrolase"/>
</dbReference>
<accession>A0A6M3HUS8</accession>
<protein>
    <recommendedName>
        <fullName evidence="4">RNA pyrophosphohydrolase</fullName>
        <ecNumber evidence="4">3.6.1.-</ecNumber>
    </recommendedName>
    <alternativeName>
        <fullName evidence="4">(Di)nucleoside polyphosphate hydrolase</fullName>
    </alternativeName>
</protein>
<comment type="cofactor">
    <cofactor evidence="2">
        <name>Mg(2+)</name>
        <dbReference type="ChEBI" id="CHEBI:18420"/>
    </cofactor>
</comment>
<dbReference type="PANTHER" id="PTHR23114:SF17">
    <property type="entry name" value="M7GPPPN-MRNA HYDROLASE"/>
    <property type="match status" value="1"/>
</dbReference>
<dbReference type="CDD" id="cd03671">
    <property type="entry name" value="NUDIX_Ap4A_hydrolase_plant_like"/>
    <property type="match status" value="1"/>
</dbReference>
<dbReference type="Proteomes" id="UP000503320">
    <property type="component" value="Chromosome"/>
</dbReference>
<evidence type="ECO:0000313" key="7">
    <source>
        <dbReference type="Proteomes" id="UP000503320"/>
    </source>
</evidence>
<comment type="similarity">
    <text evidence="4">Belongs to the Nudix hydrolase family. RppH subfamily.</text>
</comment>
<comment type="function">
    <text evidence="4">Accelerates the degradation of transcripts by removing pyrophosphate from the 5'-end of triphosphorylated RNA, leading to a more labile monophosphorylated state that can stimulate subsequent ribonuclease cleavage.</text>
</comment>
<name>A0A6M3HUS8_9GAMM</name>
<dbReference type="InterPro" id="IPR015797">
    <property type="entry name" value="NUDIX_hydrolase-like_dom_sf"/>
</dbReference>
<dbReference type="NCBIfam" id="NF001938">
    <property type="entry name" value="PRK00714.1-5"/>
    <property type="match status" value="1"/>
</dbReference>
<organism evidence="6 7">
    <name type="scientific">Allofrancisella frigidaquae</name>
    <dbReference type="NCBI Taxonomy" id="1085644"/>
    <lineage>
        <taxon>Bacteria</taxon>
        <taxon>Pseudomonadati</taxon>
        <taxon>Pseudomonadota</taxon>
        <taxon>Gammaproteobacteria</taxon>
        <taxon>Thiotrichales</taxon>
        <taxon>Francisellaceae</taxon>
        <taxon>Allofrancisella</taxon>
    </lineage>
</organism>
<dbReference type="GO" id="GO:0034353">
    <property type="term" value="F:mRNA 5'-diphosphatase activity"/>
    <property type="evidence" value="ECO:0007669"/>
    <property type="project" value="TreeGrafter"/>
</dbReference>
<evidence type="ECO:0000256" key="1">
    <source>
        <dbReference type="ARBA" id="ARBA00001936"/>
    </source>
</evidence>
<proteinExistence type="inferred from homology"/>
<feature type="short sequence motif" description="Nudix box" evidence="4">
    <location>
        <begin position="38"/>
        <end position="59"/>
    </location>
</feature>
<comment type="cofactor">
    <cofactor evidence="4">
        <name>a divalent metal cation</name>
        <dbReference type="ChEBI" id="CHEBI:60240"/>
    </cofactor>
</comment>
<dbReference type="InterPro" id="IPR000086">
    <property type="entry name" value="NUDIX_hydrolase_dom"/>
</dbReference>
<dbReference type="InterPro" id="IPR022927">
    <property type="entry name" value="RppH"/>
</dbReference>
<evidence type="ECO:0000256" key="2">
    <source>
        <dbReference type="ARBA" id="ARBA00001946"/>
    </source>
</evidence>
<dbReference type="HAMAP" id="MF_00298">
    <property type="entry name" value="Nudix_RppH"/>
    <property type="match status" value="1"/>
</dbReference>
<dbReference type="EC" id="3.6.1.-" evidence="4"/>
<dbReference type="AlphaFoldDB" id="A0A6M3HUS8"/>
<dbReference type="GO" id="GO:0005737">
    <property type="term" value="C:cytoplasm"/>
    <property type="evidence" value="ECO:0007669"/>
    <property type="project" value="TreeGrafter"/>
</dbReference>
<gene>
    <name evidence="4" type="primary">rppH</name>
    <name evidence="4" type="synonym">nudH</name>
    <name evidence="6" type="ORF">E3E15_06365</name>
</gene>
<dbReference type="PRINTS" id="PR00502">
    <property type="entry name" value="NUDIXFAMILY"/>
</dbReference>
<comment type="cofactor">
    <cofactor evidence="1">
        <name>Mn(2+)</name>
        <dbReference type="ChEBI" id="CHEBI:29035"/>
    </cofactor>
</comment>
<evidence type="ECO:0000259" key="5">
    <source>
        <dbReference type="PROSITE" id="PS51462"/>
    </source>
</evidence>
<dbReference type="RefSeq" id="WP_172107030.1">
    <property type="nucleotide sequence ID" value="NZ_CP038017.1"/>
</dbReference>
<dbReference type="EMBL" id="CP038017">
    <property type="protein sequence ID" value="QIV94988.1"/>
    <property type="molecule type" value="Genomic_DNA"/>
</dbReference>
<dbReference type="Gene3D" id="3.90.79.10">
    <property type="entry name" value="Nucleoside Triphosphate Pyrophosphohydrolase"/>
    <property type="match status" value="1"/>
</dbReference>
<evidence type="ECO:0000313" key="6">
    <source>
        <dbReference type="EMBL" id="QIV94988.1"/>
    </source>
</evidence>
<dbReference type="NCBIfam" id="NF001936">
    <property type="entry name" value="PRK00714.1-3"/>
    <property type="match status" value="1"/>
</dbReference>
<sequence>MIDKNGYRANVAVVLLNKQNRVFWGQRRNRTSWQFPQGGVVSGETPLQAMYRELHEEVGLRPHDVEVLASTRDWYKYDIPEALIRNKEPICIGQKQKWFLLRLKSSEDNIDLEANKSPEFDNWRWVSYWYPINHVVYFKQETYRKALTYFKDYVRCT</sequence>
<dbReference type="InterPro" id="IPR020084">
    <property type="entry name" value="NUDIX_hydrolase_CS"/>
</dbReference>
<dbReference type="GO" id="GO:0006402">
    <property type="term" value="P:mRNA catabolic process"/>
    <property type="evidence" value="ECO:0007669"/>
    <property type="project" value="TreeGrafter"/>
</dbReference>
<dbReference type="PROSITE" id="PS51462">
    <property type="entry name" value="NUDIX"/>
    <property type="match status" value="1"/>
</dbReference>
<dbReference type="PANTHER" id="PTHR23114">
    <property type="entry name" value="M7GPPPN-MRNA HYDROLASE"/>
    <property type="match status" value="1"/>
</dbReference>
<evidence type="ECO:0000256" key="4">
    <source>
        <dbReference type="HAMAP-Rule" id="MF_00298"/>
    </source>
</evidence>